<dbReference type="EMBL" id="JACWMW010000005">
    <property type="protein sequence ID" value="MBD1387293.1"/>
    <property type="molecule type" value="Genomic_DNA"/>
</dbReference>
<dbReference type="RefSeq" id="WP_191177143.1">
    <property type="nucleotide sequence ID" value="NZ_JACWMW010000005.1"/>
</dbReference>
<feature type="chain" id="PRO_5046462118" description="DUF4476 domain-containing protein" evidence="1">
    <location>
        <begin position="21"/>
        <end position="252"/>
    </location>
</feature>
<evidence type="ECO:0000313" key="2">
    <source>
        <dbReference type="EMBL" id="MBD1387293.1"/>
    </source>
</evidence>
<dbReference type="Proteomes" id="UP000618754">
    <property type="component" value="Unassembled WGS sequence"/>
</dbReference>
<accession>A0ABR7X9P3</accession>
<evidence type="ECO:0008006" key="4">
    <source>
        <dbReference type="Google" id="ProtNLM"/>
    </source>
</evidence>
<organism evidence="2 3">
    <name type="scientific">Mucilaginibacter rigui</name>
    <dbReference type="NCBI Taxonomy" id="534635"/>
    <lineage>
        <taxon>Bacteria</taxon>
        <taxon>Pseudomonadati</taxon>
        <taxon>Bacteroidota</taxon>
        <taxon>Sphingobacteriia</taxon>
        <taxon>Sphingobacteriales</taxon>
        <taxon>Sphingobacteriaceae</taxon>
        <taxon>Mucilaginibacter</taxon>
    </lineage>
</organism>
<name>A0ABR7X9P3_9SPHI</name>
<keyword evidence="3" id="KW-1185">Reference proteome</keyword>
<evidence type="ECO:0000256" key="1">
    <source>
        <dbReference type="SAM" id="SignalP"/>
    </source>
</evidence>
<evidence type="ECO:0000313" key="3">
    <source>
        <dbReference type="Proteomes" id="UP000618754"/>
    </source>
</evidence>
<protein>
    <recommendedName>
        <fullName evidence="4">DUF4476 domain-containing protein</fullName>
    </recommendedName>
</protein>
<sequence>MKKNLLLTAAMVAVCLYSFAQTVLNPNVEIKDSRLTIISKIETDKQYTVVSFDHYAQNDSAWVVLNKEIYIQTDIDNKHYEFVKAEGIAVAPETRHTFAKAGDKISFKVYFKKIPANAKLIDIVEHAGRRNDGVSFFNFYNIDLTHSNPGEQNIKVTEVVLAPPPVNEHANGMEGTELTNMMGAMGPMYNSLIKSMLDAQLNFYKQPGKLTEVAKVHKQYFDALVKEGFTYDQAIKILTSSPLIQMSSSSGK</sequence>
<keyword evidence="1" id="KW-0732">Signal</keyword>
<gene>
    <name evidence="2" type="ORF">IDJ75_18535</name>
</gene>
<feature type="signal peptide" evidence="1">
    <location>
        <begin position="1"/>
        <end position="20"/>
    </location>
</feature>
<comment type="caution">
    <text evidence="2">The sequence shown here is derived from an EMBL/GenBank/DDBJ whole genome shotgun (WGS) entry which is preliminary data.</text>
</comment>
<reference evidence="2 3" key="1">
    <citation type="submission" date="2020-09" db="EMBL/GenBank/DDBJ databases">
        <title>Novel species of Mucilaginibacter isolated from a glacier on the Tibetan Plateau.</title>
        <authorList>
            <person name="Liu Q."/>
            <person name="Xin Y.-H."/>
        </authorList>
    </citation>
    <scope>NUCLEOTIDE SEQUENCE [LARGE SCALE GENOMIC DNA]</scope>
    <source>
        <strain evidence="2 3">CGMCC 1.13878</strain>
    </source>
</reference>
<proteinExistence type="predicted"/>